<evidence type="ECO:0000256" key="7">
    <source>
        <dbReference type="ARBA" id="ARBA00047925"/>
    </source>
</evidence>
<evidence type="ECO:0000313" key="9">
    <source>
        <dbReference type="EMBL" id="AQW20589.1"/>
    </source>
</evidence>
<dbReference type="NCBIfam" id="NF003424">
    <property type="entry name" value="PRK04885.1"/>
    <property type="match status" value="1"/>
</dbReference>
<accession>A0A1S6QG61</accession>
<comment type="similarity">
    <text evidence="8">Belongs to the NAD kinase family.</text>
</comment>
<dbReference type="EMBL" id="CP018906">
    <property type="protein sequence ID" value="AQW20589.1"/>
    <property type="molecule type" value="Genomic_DNA"/>
</dbReference>
<dbReference type="GO" id="GO:0006741">
    <property type="term" value="P:NADP+ biosynthetic process"/>
    <property type="evidence" value="ECO:0007669"/>
    <property type="project" value="UniProtKB-UniRule"/>
</dbReference>
<evidence type="ECO:0000256" key="8">
    <source>
        <dbReference type="HAMAP-Rule" id="MF_00361"/>
    </source>
</evidence>
<dbReference type="eggNOG" id="COG0061">
    <property type="taxonomic scope" value="Bacteria"/>
</dbReference>
<dbReference type="InterPro" id="IPR017438">
    <property type="entry name" value="ATP-NAD_kinase_N"/>
</dbReference>
<evidence type="ECO:0000256" key="3">
    <source>
        <dbReference type="ARBA" id="ARBA00022777"/>
    </source>
</evidence>
<dbReference type="GO" id="GO:0005524">
    <property type="term" value="F:ATP binding"/>
    <property type="evidence" value="ECO:0007669"/>
    <property type="project" value="UniProtKB-KW"/>
</dbReference>
<keyword evidence="1 8" id="KW-0808">Transferase</keyword>
<protein>
    <recommendedName>
        <fullName evidence="8">NAD kinase</fullName>
        <ecNumber evidence="8">2.7.1.23</ecNumber>
    </recommendedName>
    <alternativeName>
        <fullName evidence="8">ATP-dependent NAD kinase</fullName>
    </alternativeName>
</protein>
<evidence type="ECO:0000313" key="10">
    <source>
        <dbReference type="Proteomes" id="UP000030361"/>
    </source>
</evidence>
<feature type="binding site" evidence="8">
    <location>
        <begin position="46"/>
        <end position="47"/>
    </location>
    <ligand>
        <name>NAD(+)</name>
        <dbReference type="ChEBI" id="CHEBI:57540"/>
    </ligand>
</feature>
<dbReference type="EC" id="2.7.1.23" evidence="8"/>
<dbReference type="GO" id="GO:0046872">
    <property type="term" value="F:metal ion binding"/>
    <property type="evidence" value="ECO:0007669"/>
    <property type="project" value="UniProtKB-UniRule"/>
</dbReference>
<feature type="binding site" evidence="8">
    <location>
        <begin position="123"/>
        <end position="124"/>
    </location>
    <ligand>
        <name>NAD(+)</name>
        <dbReference type="ChEBI" id="CHEBI:57540"/>
    </ligand>
</feature>
<dbReference type="InterPro" id="IPR002504">
    <property type="entry name" value="NADK"/>
</dbReference>
<reference evidence="9 10" key="1">
    <citation type="journal article" date="2015" name="Genome Announc.">
        <title>Genome Sequence of Lactobacillus curieae CCTCC M 2011381T, a Novel Producer of Gamma-aminobutyric Acid.</title>
        <authorList>
            <person name="Wang Y."/>
            <person name="Wang Y."/>
            <person name="Lang C."/>
            <person name="Wei D."/>
            <person name="Xu P."/>
            <person name="Xie J."/>
        </authorList>
    </citation>
    <scope>NUCLEOTIDE SEQUENCE [LARGE SCALE GENOMIC DNA]</scope>
    <source>
        <strain evidence="9 10">CCTCC M 2011381</strain>
    </source>
</reference>
<feature type="binding site" evidence="8">
    <location>
        <position position="151"/>
    </location>
    <ligand>
        <name>NAD(+)</name>
        <dbReference type="ChEBI" id="CHEBI:57540"/>
    </ligand>
</feature>
<feature type="active site" description="Proton acceptor" evidence="8">
    <location>
        <position position="46"/>
    </location>
</feature>
<comment type="subcellular location">
    <subcellularLocation>
        <location evidence="8">Cytoplasm</location>
    </subcellularLocation>
</comment>
<dbReference type="RefSeq" id="WP_035168596.1">
    <property type="nucleotide sequence ID" value="NZ_CP018906.1"/>
</dbReference>
<feature type="binding site" evidence="8">
    <location>
        <begin position="162"/>
        <end position="167"/>
    </location>
    <ligand>
        <name>NAD(+)</name>
        <dbReference type="ChEBI" id="CHEBI:57540"/>
    </ligand>
</feature>
<dbReference type="PANTHER" id="PTHR20275">
    <property type="entry name" value="NAD KINASE"/>
    <property type="match status" value="1"/>
</dbReference>
<dbReference type="GO" id="GO:0005737">
    <property type="term" value="C:cytoplasm"/>
    <property type="evidence" value="ECO:0007669"/>
    <property type="project" value="UniProtKB-SubCell"/>
</dbReference>
<dbReference type="GO" id="GO:0003951">
    <property type="term" value="F:NAD+ kinase activity"/>
    <property type="evidence" value="ECO:0007669"/>
    <property type="project" value="UniProtKB-UniRule"/>
</dbReference>
<dbReference type="Pfam" id="PF20143">
    <property type="entry name" value="NAD_kinase_C"/>
    <property type="match status" value="1"/>
</dbReference>
<keyword evidence="3 8" id="KW-0418">Kinase</keyword>
<comment type="function">
    <text evidence="8">Involved in the regulation of the intracellular balance of NAD and NADP, and is a key enzyme in the biosynthesis of NADP. Catalyzes specifically the phosphorylation on 2'-hydroxyl of the adenosine moiety of NAD to yield NADP.</text>
</comment>
<keyword evidence="10" id="KW-1185">Reference proteome</keyword>
<dbReference type="OrthoDB" id="9774737at2"/>
<dbReference type="InterPro" id="IPR016064">
    <property type="entry name" value="NAD/diacylglycerol_kinase_sf"/>
</dbReference>
<dbReference type="PANTHER" id="PTHR20275:SF0">
    <property type="entry name" value="NAD KINASE"/>
    <property type="match status" value="1"/>
</dbReference>
<evidence type="ECO:0000256" key="4">
    <source>
        <dbReference type="ARBA" id="ARBA00022840"/>
    </source>
</evidence>
<dbReference type="GO" id="GO:0019674">
    <property type="term" value="P:NAD+ metabolic process"/>
    <property type="evidence" value="ECO:0007669"/>
    <property type="project" value="InterPro"/>
</dbReference>
<evidence type="ECO:0000256" key="2">
    <source>
        <dbReference type="ARBA" id="ARBA00022741"/>
    </source>
</evidence>
<evidence type="ECO:0000256" key="1">
    <source>
        <dbReference type="ARBA" id="ARBA00022679"/>
    </source>
</evidence>
<keyword evidence="5 8" id="KW-0521">NADP</keyword>
<dbReference type="InterPro" id="IPR017437">
    <property type="entry name" value="ATP-NAD_kinase_PpnK-typ_C"/>
</dbReference>
<dbReference type="GO" id="GO:0051287">
    <property type="term" value="F:NAD binding"/>
    <property type="evidence" value="ECO:0007669"/>
    <property type="project" value="UniProtKB-ARBA"/>
</dbReference>
<evidence type="ECO:0000256" key="6">
    <source>
        <dbReference type="ARBA" id="ARBA00023027"/>
    </source>
</evidence>
<dbReference type="Gene3D" id="2.60.200.30">
    <property type="entry name" value="Probable inorganic polyphosphate/atp-NAD kinase, domain 2"/>
    <property type="match status" value="1"/>
</dbReference>
<dbReference type="SUPFAM" id="SSF111331">
    <property type="entry name" value="NAD kinase/diacylglycerol kinase-like"/>
    <property type="match status" value="1"/>
</dbReference>
<feature type="binding site" evidence="8">
    <location>
        <position position="225"/>
    </location>
    <ligand>
        <name>NAD(+)</name>
        <dbReference type="ChEBI" id="CHEBI:57540"/>
    </ligand>
</feature>
<dbReference type="HAMAP" id="MF_00361">
    <property type="entry name" value="NAD_kinase"/>
    <property type="match status" value="1"/>
</dbReference>
<keyword evidence="4 8" id="KW-0067">ATP-binding</keyword>
<proteinExistence type="inferred from homology"/>
<evidence type="ECO:0000256" key="5">
    <source>
        <dbReference type="ARBA" id="ARBA00022857"/>
    </source>
</evidence>
<comment type="caution">
    <text evidence="8">Lacks conserved residue(s) required for the propagation of feature annotation.</text>
</comment>
<feature type="binding site" evidence="8">
    <location>
        <position position="149"/>
    </location>
    <ligand>
        <name>NAD(+)</name>
        <dbReference type="ChEBI" id="CHEBI:57540"/>
    </ligand>
</feature>
<sequence>MRIAIYSNLNAASNRVATSLREKIEQSDTLTIDGLNPEIVISVGGDGTLLSAFHHYQDIIEKVRLVGIHTGHLGFYTDWRDYEVQELIDSLENDDGQSVVYPLLDIKVNYADHSPSDFGLALNESTLKQISGLMVADVFIKEQLFESFRGDGLCISTPSGSTAYNKSVGGAIINPTLSAIQMAEISSINNRVFRTLGSPLIISPDEWIKIIPNTNARTILTCDHQVISTKVISSVEYRISKRKVKFAQYRHTQFWKRVTNSFIGEVDSGD</sequence>
<dbReference type="Pfam" id="PF01513">
    <property type="entry name" value="NAD_kinase"/>
    <property type="match status" value="1"/>
</dbReference>
<dbReference type="Proteomes" id="UP000030361">
    <property type="component" value="Chromosome"/>
</dbReference>
<keyword evidence="8" id="KW-0963">Cytoplasm</keyword>
<comment type="cofactor">
    <cofactor evidence="8">
        <name>a divalent metal cation</name>
        <dbReference type="ChEBI" id="CHEBI:60240"/>
    </cofactor>
</comment>
<dbReference type="KEGG" id="lcu:PL11_000875"/>
<gene>
    <name evidence="8" type="primary">nadK</name>
    <name evidence="9" type="ORF">PL11_000875</name>
</gene>
<dbReference type="Gene3D" id="3.40.50.10330">
    <property type="entry name" value="Probable inorganic polyphosphate/atp-NAD kinase, domain 1"/>
    <property type="match status" value="1"/>
</dbReference>
<comment type="catalytic activity">
    <reaction evidence="7 8">
        <text>NAD(+) + ATP = ADP + NADP(+) + H(+)</text>
        <dbReference type="Rhea" id="RHEA:18629"/>
        <dbReference type="ChEBI" id="CHEBI:15378"/>
        <dbReference type="ChEBI" id="CHEBI:30616"/>
        <dbReference type="ChEBI" id="CHEBI:57540"/>
        <dbReference type="ChEBI" id="CHEBI:58349"/>
        <dbReference type="ChEBI" id="CHEBI:456216"/>
        <dbReference type="EC" id="2.7.1.23"/>
    </reaction>
</comment>
<organism evidence="9 10">
    <name type="scientific">Lentilactobacillus curieae</name>
    <dbReference type="NCBI Taxonomy" id="1138822"/>
    <lineage>
        <taxon>Bacteria</taxon>
        <taxon>Bacillati</taxon>
        <taxon>Bacillota</taxon>
        <taxon>Bacilli</taxon>
        <taxon>Lactobacillales</taxon>
        <taxon>Lactobacillaceae</taxon>
        <taxon>Lentilactobacillus</taxon>
    </lineage>
</organism>
<keyword evidence="2 8" id="KW-0547">Nucleotide-binding</keyword>
<keyword evidence="6 8" id="KW-0520">NAD</keyword>
<name>A0A1S6QG61_9LACO</name>
<dbReference type="AlphaFoldDB" id="A0A1S6QG61"/>